<sequence length="310" mass="36485">MINPWKDMKKSTQRRVKENIKHDIFWIVDLEGKYGLYIKIKSICDNNIDILKLKGLSILKRNEENTTELFIALNSNQDWEMFLTLCKDLILIAKKYSDDSTMFTAIENRLKRWQQFLLKNKSIDFPLHKQMGLFSELMCLKEIIANNIGIKNAIFSWVGADFDKQDFLLEDMIIEVKSYKTSKTPIVSISSAAQLYSDKQPIYLISYGLTPTDNGISIDDLILDIEKQIENESFEFFEIFHNKLFEYGYMIDLDIKKYKFIIDKNRIFHVSTSFPKITPLDIDSRILNLNYSIDLLQCKEFEIERIQFKG</sequence>
<evidence type="ECO:0000313" key="1">
    <source>
        <dbReference type="EMBL" id="OCL99439.1"/>
    </source>
</evidence>
<reference evidence="2" key="1">
    <citation type="submission" date="2015-05" db="EMBL/GenBank/DDBJ databases">
        <authorList>
            <person name="Rovetto F."/>
            <person name="Cocolin L."/>
            <person name="Illeghems K."/>
            <person name="Van Nieuwerburgh F."/>
            <person name="Houf K."/>
        </authorList>
    </citation>
    <scope>NUCLEOTIDE SEQUENCE [LARGE SCALE GENOMIC DNA]</scope>
    <source>
        <strain evidence="2">DU22</strain>
    </source>
</reference>
<name>A0A1C0B763_9BACT</name>
<evidence type="ECO:0008006" key="3">
    <source>
        <dbReference type="Google" id="ProtNLM"/>
    </source>
</evidence>
<dbReference type="Proteomes" id="UP000093281">
    <property type="component" value="Unassembled WGS sequence"/>
</dbReference>
<dbReference type="EMBL" id="LCUJ01000003">
    <property type="protein sequence ID" value="OCL99439.1"/>
    <property type="molecule type" value="Genomic_DNA"/>
</dbReference>
<comment type="caution">
    <text evidence="1">The sequence shown here is derived from an EMBL/GenBank/DDBJ whole genome shotgun (WGS) entry which is preliminary data.</text>
</comment>
<dbReference type="AlphaFoldDB" id="A0A1C0B763"/>
<organism evidence="1 2">
    <name type="scientific">Aliarcobacter thereius</name>
    <dbReference type="NCBI Taxonomy" id="544718"/>
    <lineage>
        <taxon>Bacteria</taxon>
        <taxon>Pseudomonadati</taxon>
        <taxon>Campylobacterota</taxon>
        <taxon>Epsilonproteobacteria</taxon>
        <taxon>Campylobacterales</taxon>
        <taxon>Arcobacteraceae</taxon>
        <taxon>Aliarcobacter</taxon>
    </lineage>
</organism>
<proteinExistence type="predicted"/>
<gene>
    <name evidence="1" type="ORF">AAX29_01253</name>
</gene>
<dbReference type="Pfam" id="PF14390">
    <property type="entry name" value="DUF4420"/>
    <property type="match status" value="1"/>
</dbReference>
<protein>
    <recommendedName>
        <fullName evidence="3">PD-(D/E)XK motif protein</fullName>
    </recommendedName>
</protein>
<evidence type="ECO:0000313" key="2">
    <source>
        <dbReference type="Proteomes" id="UP000093281"/>
    </source>
</evidence>
<dbReference type="InterPro" id="IPR025534">
    <property type="entry name" value="DUF4420"/>
</dbReference>
<accession>A0A1C0B763</accession>